<dbReference type="InterPro" id="IPR012674">
    <property type="entry name" value="Calycin"/>
</dbReference>
<sequence length="234" mass="25417">MQSCSRTFGCLAALAAILYALKPLVLREIILKPGIRANNYTSRSDVPASCASFDELATPSGRQLDYTRYGGTWYSFASNEPTQPKGACHCDRFTWIAGAGYFTVVLDALCSLFTSAAQPIRFAMEGALNGTPGYKGSLREGAPAVGARLIPNNVLWVSRDYSATIRYSCSPDYLGVPVFASLQIWTRAPTTPNTRRGRALLRRAHSLVHFSDEYVEYAWGVPGDCSKLPAAAEG</sequence>
<accession>A0A7S0NV33</accession>
<proteinExistence type="predicted"/>
<evidence type="ECO:0000313" key="1">
    <source>
        <dbReference type="EMBL" id="CAD8533644.1"/>
    </source>
</evidence>
<dbReference type="Gene3D" id="2.40.128.20">
    <property type="match status" value="1"/>
</dbReference>
<name>A0A7S0NV33_9EUKA</name>
<dbReference type="AlphaFoldDB" id="A0A7S0NV33"/>
<dbReference type="SUPFAM" id="SSF50814">
    <property type="entry name" value="Lipocalins"/>
    <property type="match status" value="1"/>
</dbReference>
<evidence type="ECO:0008006" key="2">
    <source>
        <dbReference type="Google" id="ProtNLM"/>
    </source>
</evidence>
<organism evidence="1">
    <name type="scientific">Calcidiscus leptoporus</name>
    <dbReference type="NCBI Taxonomy" id="127549"/>
    <lineage>
        <taxon>Eukaryota</taxon>
        <taxon>Haptista</taxon>
        <taxon>Haptophyta</taxon>
        <taxon>Prymnesiophyceae</taxon>
        <taxon>Coccolithales</taxon>
        <taxon>Calcidiscaceae</taxon>
        <taxon>Calcidiscus</taxon>
    </lineage>
</organism>
<protein>
    <recommendedName>
        <fullName evidence="2">Lipocalin/cytosolic fatty-acid binding domain-containing protein</fullName>
    </recommendedName>
</protein>
<reference evidence="1" key="1">
    <citation type="submission" date="2021-01" db="EMBL/GenBank/DDBJ databases">
        <authorList>
            <person name="Corre E."/>
            <person name="Pelletier E."/>
            <person name="Niang G."/>
            <person name="Scheremetjew M."/>
            <person name="Finn R."/>
            <person name="Kale V."/>
            <person name="Holt S."/>
            <person name="Cochrane G."/>
            <person name="Meng A."/>
            <person name="Brown T."/>
            <person name="Cohen L."/>
        </authorList>
    </citation>
    <scope>NUCLEOTIDE SEQUENCE</scope>
    <source>
        <strain evidence="1">RCC1130</strain>
    </source>
</reference>
<dbReference type="EMBL" id="HBER01017622">
    <property type="protein sequence ID" value="CAD8533644.1"/>
    <property type="molecule type" value="Transcribed_RNA"/>
</dbReference>
<gene>
    <name evidence="1" type="ORF">CLEP1334_LOCUS8899</name>
</gene>